<dbReference type="InterPro" id="IPR001179">
    <property type="entry name" value="PPIase_FKBP_dom"/>
</dbReference>
<organism evidence="9 10">
    <name type="scientific">Fimbriiglobus ruber</name>
    <dbReference type="NCBI Taxonomy" id="1908690"/>
    <lineage>
        <taxon>Bacteria</taxon>
        <taxon>Pseudomonadati</taxon>
        <taxon>Planctomycetota</taxon>
        <taxon>Planctomycetia</taxon>
        <taxon>Gemmatales</taxon>
        <taxon>Gemmataceae</taxon>
        <taxon>Fimbriiglobus</taxon>
    </lineage>
</organism>
<evidence type="ECO:0000256" key="4">
    <source>
        <dbReference type="ARBA" id="ARBA00023235"/>
    </source>
</evidence>
<dbReference type="EMBL" id="NIDE01000014">
    <property type="protein sequence ID" value="OWK38177.1"/>
    <property type="molecule type" value="Genomic_DNA"/>
</dbReference>
<reference evidence="10" key="1">
    <citation type="submission" date="2017-06" db="EMBL/GenBank/DDBJ databases">
        <title>Genome analysis of Fimbriiglobus ruber SP5, the first member of the order Planctomycetales with confirmed chitinolytic capability.</title>
        <authorList>
            <person name="Ravin N.V."/>
            <person name="Rakitin A.L."/>
            <person name="Ivanova A.A."/>
            <person name="Beletsky A.V."/>
            <person name="Kulichevskaya I.S."/>
            <person name="Mardanov A.V."/>
            <person name="Dedysh S.N."/>
        </authorList>
    </citation>
    <scope>NUCLEOTIDE SEQUENCE [LARGE SCALE GENOMIC DNA]</scope>
    <source>
        <strain evidence="10">SP5</strain>
    </source>
</reference>
<dbReference type="Pfam" id="PF00254">
    <property type="entry name" value="FKBP_C"/>
    <property type="match status" value="2"/>
</dbReference>
<evidence type="ECO:0000256" key="7">
    <source>
        <dbReference type="SAM" id="SignalP"/>
    </source>
</evidence>
<feature type="chain" id="PRO_5012510942" description="Peptidyl-prolyl cis-trans isomerase" evidence="7">
    <location>
        <begin position="24"/>
        <end position="278"/>
    </location>
</feature>
<dbReference type="EC" id="5.2.1.8" evidence="6"/>
<evidence type="ECO:0000313" key="9">
    <source>
        <dbReference type="EMBL" id="OWK38177.1"/>
    </source>
</evidence>
<evidence type="ECO:0000256" key="6">
    <source>
        <dbReference type="RuleBase" id="RU003915"/>
    </source>
</evidence>
<keyword evidence="3 5" id="KW-0697">Rotamase</keyword>
<keyword evidence="7" id="KW-0732">Signal</keyword>
<evidence type="ECO:0000256" key="5">
    <source>
        <dbReference type="PROSITE-ProRule" id="PRU00277"/>
    </source>
</evidence>
<feature type="domain" description="PPIase FKBP-type" evidence="8">
    <location>
        <begin position="191"/>
        <end position="277"/>
    </location>
</feature>
<dbReference type="GO" id="GO:0003755">
    <property type="term" value="F:peptidyl-prolyl cis-trans isomerase activity"/>
    <property type="evidence" value="ECO:0007669"/>
    <property type="project" value="UniProtKB-UniRule"/>
</dbReference>
<sequence length="278" mass="29805">MLSLMTIRLLLVMVAVVAVAATAAPLGAADDPKREVPKFPALDGAGWKKQDNGLQVWDVKEGTGDAAKAGAMVTIHYTGWLTNGKEFDSSHRRGEAATFPLGSLIKGWQLGIPGMKTGGVRRLMIPSDLGYGDRGAGADIPGKSTLVFEIELIRAWTLPPVDAKEWVEIKGGNGMKMWEVVEGKGDVCKPGATVKIHYTGWLLDGTIFDSSHKRGEAATFPLGNLIKGWQVGVPGMKPGGVRRLLIPHELAYGEFGRPPAIPAKATLLFEMELVGIER</sequence>
<dbReference type="SUPFAM" id="SSF54534">
    <property type="entry name" value="FKBP-like"/>
    <property type="match status" value="2"/>
</dbReference>
<evidence type="ECO:0000259" key="8">
    <source>
        <dbReference type="PROSITE" id="PS50059"/>
    </source>
</evidence>
<proteinExistence type="inferred from homology"/>
<feature type="signal peptide" evidence="7">
    <location>
        <begin position="1"/>
        <end position="23"/>
    </location>
</feature>
<evidence type="ECO:0000256" key="1">
    <source>
        <dbReference type="ARBA" id="ARBA00000971"/>
    </source>
</evidence>
<feature type="domain" description="PPIase FKBP-type" evidence="8">
    <location>
        <begin position="70"/>
        <end position="156"/>
    </location>
</feature>
<dbReference type="PANTHER" id="PTHR43811:SF19">
    <property type="entry name" value="39 KDA FK506-BINDING NUCLEAR PROTEIN"/>
    <property type="match status" value="1"/>
</dbReference>
<dbReference type="RefSeq" id="WP_238602870.1">
    <property type="nucleotide sequence ID" value="NZ_NIDE01000014.1"/>
</dbReference>
<keyword evidence="4 5" id="KW-0413">Isomerase</keyword>
<gene>
    <name evidence="9" type="ORF">FRUB_07297</name>
</gene>
<comment type="catalytic activity">
    <reaction evidence="1 5 6">
        <text>[protein]-peptidylproline (omega=180) = [protein]-peptidylproline (omega=0)</text>
        <dbReference type="Rhea" id="RHEA:16237"/>
        <dbReference type="Rhea" id="RHEA-COMP:10747"/>
        <dbReference type="Rhea" id="RHEA-COMP:10748"/>
        <dbReference type="ChEBI" id="CHEBI:83833"/>
        <dbReference type="ChEBI" id="CHEBI:83834"/>
        <dbReference type="EC" id="5.2.1.8"/>
    </reaction>
</comment>
<keyword evidence="10" id="KW-1185">Reference proteome</keyword>
<dbReference type="AlphaFoldDB" id="A0A225DPR6"/>
<evidence type="ECO:0000313" key="10">
    <source>
        <dbReference type="Proteomes" id="UP000214646"/>
    </source>
</evidence>
<dbReference type="FunFam" id="3.10.50.40:FF:000006">
    <property type="entry name" value="Peptidyl-prolyl cis-trans isomerase"/>
    <property type="match status" value="2"/>
</dbReference>
<comment type="caution">
    <text evidence="9">The sequence shown here is derived from an EMBL/GenBank/DDBJ whole genome shotgun (WGS) entry which is preliminary data.</text>
</comment>
<dbReference type="Proteomes" id="UP000214646">
    <property type="component" value="Unassembled WGS sequence"/>
</dbReference>
<protein>
    <recommendedName>
        <fullName evidence="6">Peptidyl-prolyl cis-trans isomerase</fullName>
        <ecNumber evidence="6">5.2.1.8</ecNumber>
    </recommendedName>
</protein>
<dbReference type="PANTHER" id="PTHR43811">
    <property type="entry name" value="FKBP-TYPE PEPTIDYL-PROLYL CIS-TRANS ISOMERASE FKPA"/>
    <property type="match status" value="1"/>
</dbReference>
<name>A0A225DPR6_9BACT</name>
<dbReference type="PROSITE" id="PS50059">
    <property type="entry name" value="FKBP_PPIASE"/>
    <property type="match status" value="2"/>
</dbReference>
<evidence type="ECO:0000256" key="3">
    <source>
        <dbReference type="ARBA" id="ARBA00023110"/>
    </source>
</evidence>
<dbReference type="Gene3D" id="3.10.50.40">
    <property type="match status" value="2"/>
</dbReference>
<evidence type="ECO:0000256" key="2">
    <source>
        <dbReference type="ARBA" id="ARBA00006577"/>
    </source>
</evidence>
<comment type="similarity">
    <text evidence="2 6">Belongs to the FKBP-type PPIase family.</text>
</comment>
<accession>A0A225DPR6</accession>
<dbReference type="InterPro" id="IPR046357">
    <property type="entry name" value="PPIase_dom_sf"/>
</dbReference>